<dbReference type="GO" id="GO:0016747">
    <property type="term" value="F:acyltransferase activity, transferring groups other than amino-acyl groups"/>
    <property type="evidence" value="ECO:0007669"/>
    <property type="project" value="InterPro"/>
</dbReference>
<dbReference type="RefSeq" id="WP_030430409.1">
    <property type="nucleotide sequence ID" value="NZ_JOEF01000013.1"/>
</dbReference>
<sequence>MALAAVRPATLDDVAEIARIQLDTWRQAYAALLPADLLAGMDAESAETVWRQAIEQGPGLVFVATEGEWTVGFCAVLPAPEDEVAAADGALPEDALHVVQVGALLVEPRWGRRGHGGRLLATAAAAYREKGGVRGVAWVPQEDKASLNFYRSAGWDTDGTVRTLDAGGRPLREYRLTGSLELELRD</sequence>
<proteinExistence type="predicted"/>
<keyword evidence="1" id="KW-0808">Transferase</keyword>
<name>A0A1G9X7I5_ALLAB</name>
<evidence type="ECO:0000256" key="1">
    <source>
        <dbReference type="ARBA" id="ARBA00022679"/>
    </source>
</evidence>
<dbReference type="PROSITE" id="PS51186">
    <property type="entry name" value="GNAT"/>
    <property type="match status" value="1"/>
</dbReference>
<dbReference type="SUPFAM" id="SSF55729">
    <property type="entry name" value="Acyl-CoA N-acyltransferases (Nat)"/>
    <property type="match status" value="1"/>
</dbReference>
<dbReference type="Proteomes" id="UP000183376">
    <property type="component" value="Chromosome I"/>
</dbReference>
<keyword evidence="5" id="KW-1185">Reference proteome</keyword>
<dbReference type="PANTHER" id="PTHR43877:SF1">
    <property type="entry name" value="ACETYLTRANSFERASE"/>
    <property type="match status" value="1"/>
</dbReference>
<protein>
    <submittedName>
        <fullName evidence="4">Ribosomal protein S18 acetylase RimI</fullName>
    </submittedName>
</protein>
<gene>
    <name evidence="4" type="ORF">SAMN04489726_4017</name>
</gene>
<dbReference type="Gene3D" id="3.40.630.30">
    <property type="match status" value="1"/>
</dbReference>
<dbReference type="OrthoDB" id="5243635at2"/>
<dbReference type="STRING" id="211114.SAMN04489726_4017"/>
<evidence type="ECO:0000259" key="3">
    <source>
        <dbReference type="PROSITE" id="PS51186"/>
    </source>
</evidence>
<dbReference type="AlphaFoldDB" id="A0A1G9X7I5"/>
<evidence type="ECO:0000313" key="4">
    <source>
        <dbReference type="EMBL" id="SDM92293.1"/>
    </source>
</evidence>
<dbReference type="InterPro" id="IPR016181">
    <property type="entry name" value="Acyl_CoA_acyltransferase"/>
</dbReference>
<accession>A0A1G9X7I5</accession>
<dbReference type="GO" id="GO:0005840">
    <property type="term" value="C:ribosome"/>
    <property type="evidence" value="ECO:0007669"/>
    <property type="project" value="UniProtKB-KW"/>
</dbReference>
<evidence type="ECO:0000256" key="2">
    <source>
        <dbReference type="ARBA" id="ARBA00023315"/>
    </source>
</evidence>
<dbReference type="EMBL" id="LT629701">
    <property type="protein sequence ID" value="SDM92293.1"/>
    <property type="molecule type" value="Genomic_DNA"/>
</dbReference>
<reference evidence="4 5" key="1">
    <citation type="submission" date="2016-10" db="EMBL/GenBank/DDBJ databases">
        <authorList>
            <person name="de Groot N.N."/>
        </authorList>
    </citation>
    <scope>NUCLEOTIDE SEQUENCE [LARGE SCALE GENOMIC DNA]</scope>
    <source>
        <strain evidence="4 5">DSM 44149</strain>
    </source>
</reference>
<dbReference type="Pfam" id="PF00583">
    <property type="entry name" value="Acetyltransf_1"/>
    <property type="match status" value="1"/>
</dbReference>
<feature type="domain" description="N-acetyltransferase" evidence="3">
    <location>
        <begin position="4"/>
        <end position="186"/>
    </location>
</feature>
<dbReference type="PANTHER" id="PTHR43877">
    <property type="entry name" value="AMINOALKYLPHOSPHONATE N-ACETYLTRANSFERASE-RELATED-RELATED"/>
    <property type="match status" value="1"/>
</dbReference>
<evidence type="ECO:0000313" key="5">
    <source>
        <dbReference type="Proteomes" id="UP000183376"/>
    </source>
</evidence>
<dbReference type="InterPro" id="IPR050832">
    <property type="entry name" value="Bact_Acetyltransf"/>
</dbReference>
<keyword evidence="2" id="KW-0012">Acyltransferase</keyword>
<dbReference type="eggNOG" id="COG0454">
    <property type="taxonomic scope" value="Bacteria"/>
</dbReference>
<dbReference type="InterPro" id="IPR000182">
    <property type="entry name" value="GNAT_dom"/>
</dbReference>
<keyword evidence="4" id="KW-0687">Ribonucleoprotein</keyword>
<keyword evidence="4" id="KW-0689">Ribosomal protein</keyword>
<organism evidence="4 5">
    <name type="scientific">Allokutzneria albata</name>
    <name type="common">Kibdelosporangium albatum</name>
    <dbReference type="NCBI Taxonomy" id="211114"/>
    <lineage>
        <taxon>Bacteria</taxon>
        <taxon>Bacillati</taxon>
        <taxon>Actinomycetota</taxon>
        <taxon>Actinomycetes</taxon>
        <taxon>Pseudonocardiales</taxon>
        <taxon>Pseudonocardiaceae</taxon>
        <taxon>Allokutzneria</taxon>
    </lineage>
</organism>